<evidence type="ECO:0000313" key="2">
    <source>
        <dbReference type="EMBL" id="GAA6114321.1"/>
    </source>
</evidence>
<evidence type="ECO:0000313" key="3">
    <source>
        <dbReference type="Proteomes" id="UP001438112"/>
    </source>
</evidence>
<organism evidence="2 3">
    <name type="scientific">Apilactobacillus apinorum</name>
    <dbReference type="NCBI Taxonomy" id="1218495"/>
    <lineage>
        <taxon>Bacteria</taxon>
        <taxon>Bacillati</taxon>
        <taxon>Bacillota</taxon>
        <taxon>Bacilli</taxon>
        <taxon>Lactobacillales</taxon>
        <taxon>Lactobacillaceae</taxon>
        <taxon>Apilactobacillus</taxon>
    </lineage>
</organism>
<comment type="caution">
    <text evidence="2">The sequence shown here is derived from an EMBL/GenBank/DDBJ whole genome shotgun (WGS) entry which is preliminary data.</text>
</comment>
<gene>
    <name evidence="2" type="ORF">AP20H10_06840</name>
</gene>
<reference evidence="2 3" key="1">
    <citation type="submission" date="2024-03" db="EMBL/GenBank/DDBJ databases">
        <title>Inconsistent identification of Apilactobacillus kunkeei-related strains obtained by well-developed overall genome related indices.</title>
        <authorList>
            <person name="Maeno S."/>
            <person name="Endo A."/>
        </authorList>
    </citation>
    <scope>NUCLEOTIDE SEQUENCE [LARGE SCALE GENOMIC DNA]</scope>
    <source>
        <strain evidence="2 3">20H-10</strain>
    </source>
</reference>
<keyword evidence="1" id="KW-0472">Membrane</keyword>
<keyword evidence="1" id="KW-0812">Transmembrane</keyword>
<dbReference type="Proteomes" id="UP001438112">
    <property type="component" value="Unassembled WGS sequence"/>
</dbReference>
<evidence type="ECO:0000256" key="1">
    <source>
        <dbReference type="SAM" id="Phobius"/>
    </source>
</evidence>
<feature type="transmembrane region" description="Helical" evidence="1">
    <location>
        <begin position="41"/>
        <end position="64"/>
    </location>
</feature>
<protein>
    <submittedName>
        <fullName evidence="2">Uncharacterized protein</fullName>
    </submittedName>
</protein>
<name>A0ABP9ZHN6_9LACO</name>
<sequence length="75" mass="8747">MKNTAKKHKFFSYLREIIIMVSFFVSINLFAYIYAFNQKSILKIVLASFVLIMTLVLVAIHYSIEGKDISSFFED</sequence>
<proteinExistence type="predicted"/>
<feature type="transmembrane region" description="Helical" evidence="1">
    <location>
        <begin position="12"/>
        <end position="35"/>
    </location>
</feature>
<accession>A0ABP9ZHN6</accession>
<keyword evidence="1" id="KW-1133">Transmembrane helix</keyword>
<keyword evidence="3" id="KW-1185">Reference proteome</keyword>
<dbReference type="RefSeq" id="WP_053949505.1">
    <property type="nucleotide sequence ID" value="NZ_BAABVV010000033.1"/>
</dbReference>
<dbReference type="EMBL" id="BAABVV010000033">
    <property type="protein sequence ID" value="GAA6114321.1"/>
    <property type="molecule type" value="Genomic_DNA"/>
</dbReference>